<gene>
    <name evidence="2" type="ORF">GC105_09605</name>
</gene>
<protein>
    <submittedName>
        <fullName evidence="2">ATPase</fullName>
    </submittedName>
</protein>
<accession>A0A6A7K9L1</accession>
<dbReference type="AlphaFoldDB" id="A0A6A7K9L1"/>
<reference evidence="2 3" key="1">
    <citation type="submission" date="2019-10" db="EMBL/GenBank/DDBJ databases">
        <title>Alkalibaculum tamaniensis sp.nov., a new alkaliphilic acetogen, isolated on methoxylated aromatics from a mud volcano.</title>
        <authorList>
            <person name="Khomyakova M.A."/>
            <person name="Merkel A.Y."/>
            <person name="Bonch-Osmolovskaya E.A."/>
            <person name="Slobodkin A.I."/>
        </authorList>
    </citation>
    <scope>NUCLEOTIDE SEQUENCE [LARGE SCALE GENOMIC DNA]</scope>
    <source>
        <strain evidence="2 3">M08DMB</strain>
    </source>
</reference>
<name>A0A6A7K9L1_9FIRM</name>
<sequence length="147" mass="17253">MKIISLLNELERIIQESTNLPLSSKILVNPEQILEIIQEILQSLPDDMKEAQWVKEERKKILIEAQKDAERVLGDAESKIREMVDENQITQSAYLEAEEIRKRAEDISKEIRQSTNEYADNVLKKMQFDLKSLMEQIENNRKELRGK</sequence>
<proteinExistence type="predicted"/>
<dbReference type="EMBL" id="WHNX01000013">
    <property type="protein sequence ID" value="MPW26045.1"/>
    <property type="molecule type" value="Genomic_DNA"/>
</dbReference>
<evidence type="ECO:0000256" key="1">
    <source>
        <dbReference type="SAM" id="Coils"/>
    </source>
</evidence>
<keyword evidence="1" id="KW-0175">Coiled coil</keyword>
<keyword evidence="3" id="KW-1185">Reference proteome</keyword>
<evidence type="ECO:0000313" key="2">
    <source>
        <dbReference type="EMBL" id="MPW26045.1"/>
    </source>
</evidence>
<organism evidence="2 3">
    <name type="scientific">Alkalibaculum sporogenes</name>
    <dbReference type="NCBI Taxonomy" id="2655001"/>
    <lineage>
        <taxon>Bacteria</taxon>
        <taxon>Bacillati</taxon>
        <taxon>Bacillota</taxon>
        <taxon>Clostridia</taxon>
        <taxon>Eubacteriales</taxon>
        <taxon>Eubacteriaceae</taxon>
        <taxon>Alkalibaculum</taxon>
    </lineage>
</organism>
<dbReference type="RefSeq" id="WP_152804149.1">
    <property type="nucleotide sequence ID" value="NZ_WHNX01000013.1"/>
</dbReference>
<dbReference type="Proteomes" id="UP000440004">
    <property type="component" value="Unassembled WGS sequence"/>
</dbReference>
<evidence type="ECO:0000313" key="3">
    <source>
        <dbReference type="Proteomes" id="UP000440004"/>
    </source>
</evidence>
<feature type="coiled-coil region" evidence="1">
    <location>
        <begin position="66"/>
        <end position="143"/>
    </location>
</feature>
<comment type="caution">
    <text evidence="2">The sequence shown here is derived from an EMBL/GenBank/DDBJ whole genome shotgun (WGS) entry which is preliminary data.</text>
</comment>